<dbReference type="SUPFAM" id="SSF56645">
    <property type="entry name" value="Acyl-CoA dehydrogenase NM domain-like"/>
    <property type="match status" value="1"/>
</dbReference>
<dbReference type="GO" id="GO:0046359">
    <property type="term" value="P:butyrate catabolic process"/>
    <property type="evidence" value="ECO:0007669"/>
    <property type="project" value="TreeGrafter"/>
</dbReference>
<dbReference type="PANTHER" id="PTHR43884:SF12">
    <property type="entry name" value="ISOVALERYL-COA DEHYDROGENASE, MITOCHONDRIAL-RELATED"/>
    <property type="match status" value="1"/>
</dbReference>
<dbReference type="PANTHER" id="PTHR43884">
    <property type="entry name" value="ACYL-COA DEHYDROGENASE"/>
    <property type="match status" value="1"/>
</dbReference>
<dbReference type="InterPro" id="IPR006089">
    <property type="entry name" value="Acyl-CoA_DH_CS"/>
</dbReference>
<proteinExistence type="inferred from homology"/>
<feature type="domain" description="Acyl-CoA dehydrogenase/oxidase C-terminal" evidence="7">
    <location>
        <begin position="226"/>
        <end position="379"/>
    </location>
</feature>
<feature type="domain" description="Acyl-CoA oxidase/dehydrogenase middle" evidence="8">
    <location>
        <begin position="118"/>
        <end position="207"/>
    </location>
</feature>
<evidence type="ECO:0000256" key="1">
    <source>
        <dbReference type="ARBA" id="ARBA00001974"/>
    </source>
</evidence>
<dbReference type="AlphaFoldDB" id="A0A554NBP1"/>
<feature type="region of interest" description="Disordered" evidence="6">
    <location>
        <begin position="291"/>
        <end position="312"/>
    </location>
</feature>
<protein>
    <submittedName>
        <fullName evidence="10">Acyl-CoA dehydrogenase</fullName>
    </submittedName>
</protein>
<dbReference type="RefSeq" id="WP_144261508.1">
    <property type="nucleotide sequence ID" value="NZ_QMDX01000003.1"/>
</dbReference>
<dbReference type="OrthoDB" id="275197at2157"/>
<dbReference type="Gene3D" id="1.10.540.10">
    <property type="entry name" value="Acyl-CoA dehydrogenase/oxidase, N-terminal domain"/>
    <property type="match status" value="1"/>
</dbReference>
<keyword evidence="3 5" id="KW-0285">Flavoprotein</keyword>
<dbReference type="Pfam" id="PF00441">
    <property type="entry name" value="Acyl-CoA_dh_1"/>
    <property type="match status" value="1"/>
</dbReference>
<evidence type="ECO:0000313" key="11">
    <source>
        <dbReference type="Proteomes" id="UP000319894"/>
    </source>
</evidence>
<dbReference type="InterPro" id="IPR037069">
    <property type="entry name" value="AcylCoA_DH/ox_N_sf"/>
</dbReference>
<dbReference type="InParanoid" id="A0A554NBP1"/>
<dbReference type="SUPFAM" id="SSF47203">
    <property type="entry name" value="Acyl-CoA dehydrogenase C-terminal domain-like"/>
    <property type="match status" value="1"/>
</dbReference>
<feature type="domain" description="Acyl-CoA dehydrogenase/oxidase N-terminal" evidence="9">
    <location>
        <begin position="5"/>
        <end position="114"/>
    </location>
</feature>
<organism evidence="10 11">
    <name type="scientific">Haloglomus irregulare</name>
    <dbReference type="NCBI Taxonomy" id="2234134"/>
    <lineage>
        <taxon>Archaea</taxon>
        <taxon>Methanobacteriati</taxon>
        <taxon>Methanobacteriota</taxon>
        <taxon>Stenosarchaea group</taxon>
        <taxon>Halobacteria</taxon>
        <taxon>Halobacteriales</taxon>
        <taxon>Natronomonadaceae</taxon>
        <taxon>Haloglomus</taxon>
    </lineage>
</organism>
<keyword evidence="11" id="KW-1185">Reference proteome</keyword>
<dbReference type="Gene3D" id="1.20.140.10">
    <property type="entry name" value="Butyryl-CoA Dehydrogenase, subunit A, domain 3"/>
    <property type="match status" value="1"/>
</dbReference>
<reference evidence="10 11" key="1">
    <citation type="submission" date="2018-06" db="EMBL/GenBank/DDBJ databases">
        <title>Natronomonas sp. F16-60 a new haloarchaeon isolated from a solar saltern of Isla Cristina, Huelva, Spain.</title>
        <authorList>
            <person name="Duran-Viseras A."/>
            <person name="Sanchez-Porro C."/>
            <person name="Ventosa A."/>
        </authorList>
    </citation>
    <scope>NUCLEOTIDE SEQUENCE [LARGE SCALE GENOMIC DNA]</scope>
    <source>
        <strain evidence="10 11">F16-60</strain>
    </source>
</reference>
<name>A0A554NBP1_9EURY</name>
<feature type="compositionally biased region" description="Low complexity" evidence="6">
    <location>
        <begin position="299"/>
        <end position="309"/>
    </location>
</feature>
<evidence type="ECO:0000259" key="8">
    <source>
        <dbReference type="Pfam" id="PF02770"/>
    </source>
</evidence>
<comment type="cofactor">
    <cofactor evidence="1 5">
        <name>FAD</name>
        <dbReference type="ChEBI" id="CHEBI:57692"/>
    </cofactor>
</comment>
<dbReference type="PROSITE" id="PS00072">
    <property type="entry name" value="ACYL_COA_DH_1"/>
    <property type="match status" value="1"/>
</dbReference>
<evidence type="ECO:0000256" key="3">
    <source>
        <dbReference type="ARBA" id="ARBA00022630"/>
    </source>
</evidence>
<dbReference type="Pfam" id="PF02770">
    <property type="entry name" value="Acyl-CoA_dh_M"/>
    <property type="match status" value="1"/>
</dbReference>
<accession>A0A554NBP1</accession>
<evidence type="ECO:0000256" key="4">
    <source>
        <dbReference type="ARBA" id="ARBA00022827"/>
    </source>
</evidence>
<dbReference type="InterPro" id="IPR046373">
    <property type="entry name" value="Acyl-CoA_Oxase/DH_mid-dom_sf"/>
</dbReference>
<sequence length="389" mass="41596">MVTLTEEQRMLVDVFDEVARAEFAADAFDHGGFPWANVRTLADHDLWAVNLDEEYGGGGMSEFAAVLAIETVGAVCPDTANALYGQTMVAPRAVEMFGSEALRQEYLPPVCAGESAIAIGISEPGAGSDAGAMATEVRETDDGLVLDGEKIWLSYVPASDAAVVWARFPDGNLGTVLVDLDAPGVDVHEHYTNMAGHTQSHLFFEDVPVPESHVLVRGKRALKEQLKALNWERVGSAAYATAMARCALEHAVDYAGDREQFGQPIGEFQGLRWEVADAVKRYAASRTLTHDAATHTHGGDASTTADAPAPAHPDRLRASIAKLHASETAEAVVSDCLQTFGATGYQRGHPLEYLHRLARGRRIAAGTDEIMLENIADEVFDGGGLPSLG</sequence>
<evidence type="ECO:0000256" key="5">
    <source>
        <dbReference type="RuleBase" id="RU362125"/>
    </source>
</evidence>
<comment type="similarity">
    <text evidence="2 5">Belongs to the acyl-CoA dehydrogenase family.</text>
</comment>
<dbReference type="InterPro" id="IPR009075">
    <property type="entry name" value="AcylCo_DH/oxidase_C"/>
</dbReference>
<comment type="caution">
    <text evidence="10">The sequence shown here is derived from an EMBL/GenBank/DDBJ whole genome shotgun (WGS) entry which is preliminary data.</text>
</comment>
<dbReference type="InterPro" id="IPR009100">
    <property type="entry name" value="AcylCoA_DH/oxidase_NM_dom_sf"/>
</dbReference>
<dbReference type="InterPro" id="IPR036250">
    <property type="entry name" value="AcylCo_DH-like_C"/>
</dbReference>
<gene>
    <name evidence="10" type="ORF">DP107_07420</name>
</gene>
<evidence type="ECO:0000313" key="10">
    <source>
        <dbReference type="EMBL" id="TSD14789.1"/>
    </source>
</evidence>
<evidence type="ECO:0000256" key="2">
    <source>
        <dbReference type="ARBA" id="ARBA00009347"/>
    </source>
</evidence>
<dbReference type="InterPro" id="IPR006091">
    <property type="entry name" value="Acyl-CoA_Oxase/DH_mid-dom"/>
</dbReference>
<keyword evidence="5" id="KW-0560">Oxidoreductase</keyword>
<evidence type="ECO:0000256" key="6">
    <source>
        <dbReference type="SAM" id="MobiDB-lite"/>
    </source>
</evidence>
<dbReference type="Proteomes" id="UP000319894">
    <property type="component" value="Unassembled WGS sequence"/>
</dbReference>
<dbReference type="EMBL" id="QMDX01000003">
    <property type="protein sequence ID" value="TSD14789.1"/>
    <property type="molecule type" value="Genomic_DNA"/>
</dbReference>
<evidence type="ECO:0000259" key="7">
    <source>
        <dbReference type="Pfam" id="PF00441"/>
    </source>
</evidence>
<evidence type="ECO:0000259" key="9">
    <source>
        <dbReference type="Pfam" id="PF02771"/>
    </source>
</evidence>
<dbReference type="InterPro" id="IPR013786">
    <property type="entry name" value="AcylCoA_DH/ox_N"/>
</dbReference>
<dbReference type="Pfam" id="PF02771">
    <property type="entry name" value="Acyl-CoA_dh_N"/>
    <property type="match status" value="1"/>
</dbReference>
<dbReference type="GO" id="GO:0033539">
    <property type="term" value="P:fatty acid beta-oxidation using acyl-CoA dehydrogenase"/>
    <property type="evidence" value="ECO:0007669"/>
    <property type="project" value="TreeGrafter"/>
</dbReference>
<dbReference type="Gene3D" id="2.40.110.10">
    <property type="entry name" value="Butyryl-CoA Dehydrogenase, subunit A, domain 2"/>
    <property type="match status" value="1"/>
</dbReference>
<keyword evidence="4 5" id="KW-0274">FAD</keyword>
<dbReference type="GO" id="GO:0050660">
    <property type="term" value="F:flavin adenine dinucleotide binding"/>
    <property type="evidence" value="ECO:0007669"/>
    <property type="project" value="InterPro"/>
</dbReference>
<dbReference type="GO" id="GO:0003995">
    <property type="term" value="F:acyl-CoA dehydrogenase activity"/>
    <property type="evidence" value="ECO:0007669"/>
    <property type="project" value="InterPro"/>
</dbReference>